<gene>
    <name evidence="3" type="ORF">ACFOS1_13700</name>
</gene>
<evidence type="ECO:0000256" key="1">
    <source>
        <dbReference type="SAM" id="SignalP"/>
    </source>
</evidence>
<comment type="caution">
    <text evidence="3">The sequence shown here is derived from an EMBL/GenBank/DDBJ whole genome shotgun (WGS) entry which is preliminary data.</text>
</comment>
<dbReference type="Pfam" id="PF04264">
    <property type="entry name" value="YceI"/>
    <property type="match status" value="1"/>
</dbReference>
<organism evidence="3 4">
    <name type="scientific">Zunongwangia endophytica</name>
    <dbReference type="NCBI Taxonomy" id="1808945"/>
    <lineage>
        <taxon>Bacteria</taxon>
        <taxon>Pseudomonadati</taxon>
        <taxon>Bacteroidota</taxon>
        <taxon>Flavobacteriia</taxon>
        <taxon>Flavobacteriales</taxon>
        <taxon>Flavobacteriaceae</taxon>
        <taxon>Zunongwangia</taxon>
    </lineage>
</organism>
<name>A0ABV8HE04_9FLAO</name>
<proteinExistence type="predicted"/>
<dbReference type="InterPro" id="IPR036761">
    <property type="entry name" value="TTHA0802/YceI-like_sf"/>
</dbReference>
<evidence type="ECO:0000259" key="2">
    <source>
        <dbReference type="Pfam" id="PF04264"/>
    </source>
</evidence>
<dbReference type="SUPFAM" id="SSF101874">
    <property type="entry name" value="YceI-like"/>
    <property type="match status" value="1"/>
</dbReference>
<feature type="chain" id="PRO_5047106575" evidence="1">
    <location>
        <begin position="21"/>
        <end position="190"/>
    </location>
</feature>
<evidence type="ECO:0000313" key="3">
    <source>
        <dbReference type="EMBL" id="MFC4028469.1"/>
    </source>
</evidence>
<reference evidence="4" key="1">
    <citation type="journal article" date="2019" name="Int. J. Syst. Evol. Microbiol.">
        <title>The Global Catalogue of Microorganisms (GCM) 10K type strain sequencing project: providing services to taxonomists for standard genome sequencing and annotation.</title>
        <authorList>
            <consortium name="The Broad Institute Genomics Platform"/>
            <consortium name="The Broad Institute Genome Sequencing Center for Infectious Disease"/>
            <person name="Wu L."/>
            <person name="Ma J."/>
        </authorList>
    </citation>
    <scope>NUCLEOTIDE SEQUENCE [LARGE SCALE GENOMIC DNA]</scope>
    <source>
        <strain evidence="4">CECT 9128</strain>
    </source>
</reference>
<dbReference type="EMBL" id="JBHSAS010000009">
    <property type="protein sequence ID" value="MFC4028469.1"/>
    <property type="molecule type" value="Genomic_DNA"/>
</dbReference>
<evidence type="ECO:0000313" key="4">
    <source>
        <dbReference type="Proteomes" id="UP001595793"/>
    </source>
</evidence>
<dbReference type="Gene3D" id="2.40.128.110">
    <property type="entry name" value="Lipid/polyisoprenoid-binding, YceI-like"/>
    <property type="match status" value="1"/>
</dbReference>
<feature type="domain" description="Lipid/polyisoprenoid-binding YceI-like" evidence="2">
    <location>
        <begin position="74"/>
        <end position="187"/>
    </location>
</feature>
<keyword evidence="4" id="KW-1185">Reference proteome</keyword>
<feature type="signal peptide" evidence="1">
    <location>
        <begin position="1"/>
        <end position="20"/>
    </location>
</feature>
<protein>
    <submittedName>
        <fullName evidence="3">YceI family protein</fullName>
    </submittedName>
</protein>
<dbReference type="InterPro" id="IPR007372">
    <property type="entry name" value="Lipid/polyisoprenoid-bd_YceI"/>
</dbReference>
<dbReference type="Proteomes" id="UP001595793">
    <property type="component" value="Unassembled WGS sequence"/>
</dbReference>
<keyword evidence="1" id="KW-0732">Signal</keyword>
<dbReference type="RefSeq" id="WP_290236361.1">
    <property type="nucleotide sequence ID" value="NZ_JAUFPZ010000002.1"/>
</dbReference>
<sequence>MKTYIYILLFAFFGIQISFAQSTEQKNLKISKNSRLYITGDTNINSFNCKFNSDELPDHLKVIYNKQQNALTFKNTTLKLNSKAFDCGSRPINKDFEALMKAEKFPYILLNLKKLQFKNLKSAEITIEINIAGVTKQFEVPVQIDQTTSNYKGTILLNINDFKLEPPKKVFGLIKVKEEIQIEFDLYFEN</sequence>
<accession>A0ABV8HE04</accession>